<reference evidence="4" key="1">
    <citation type="submission" date="2017-02" db="UniProtKB">
        <authorList>
            <consortium name="WormBaseParasite"/>
        </authorList>
    </citation>
    <scope>IDENTIFICATION</scope>
</reference>
<sequence>MHGFTPSSSQHKAPPWVPVFSPTDILRYKPVVVLVDRCVSLTWILFMWGEDIVQMRLMQLTFGFALAAEVAYYS</sequence>
<dbReference type="Pfam" id="PF01770">
    <property type="entry name" value="Folate_carrier"/>
    <property type="match status" value="1"/>
</dbReference>
<organism evidence="4">
    <name type="scientific">Angiostrongylus costaricensis</name>
    <name type="common">Nematode worm</name>
    <dbReference type="NCBI Taxonomy" id="334426"/>
    <lineage>
        <taxon>Eukaryota</taxon>
        <taxon>Metazoa</taxon>
        <taxon>Ecdysozoa</taxon>
        <taxon>Nematoda</taxon>
        <taxon>Chromadorea</taxon>
        <taxon>Rhabditida</taxon>
        <taxon>Rhabditina</taxon>
        <taxon>Rhabditomorpha</taxon>
        <taxon>Strongyloidea</taxon>
        <taxon>Metastrongylidae</taxon>
        <taxon>Angiostrongylus</taxon>
    </lineage>
</organism>
<dbReference type="Proteomes" id="UP000267027">
    <property type="component" value="Unassembled WGS sequence"/>
</dbReference>
<keyword evidence="3" id="KW-1185">Reference proteome</keyword>
<dbReference type="AlphaFoldDB" id="A0A0R3PT32"/>
<protein>
    <submittedName>
        <fullName evidence="2 4">Uncharacterized protein</fullName>
    </submittedName>
</protein>
<gene>
    <name evidence="2" type="ORF">ACOC_LOCUS8885</name>
</gene>
<dbReference type="GO" id="GO:0005886">
    <property type="term" value="C:plasma membrane"/>
    <property type="evidence" value="ECO:0007669"/>
    <property type="project" value="TreeGrafter"/>
</dbReference>
<comment type="similarity">
    <text evidence="1">Belongs to the reduced folate carrier (RFC) transporter (TC 2.A.48) family.</text>
</comment>
<accession>A0A0R3PT32</accession>
<proteinExistence type="inferred from homology"/>
<dbReference type="OrthoDB" id="18814at2759"/>
<evidence type="ECO:0000313" key="4">
    <source>
        <dbReference type="WBParaSite" id="ACOC_0000888401-mRNA-1"/>
    </source>
</evidence>
<name>A0A0R3PT32_ANGCS</name>
<reference evidence="2 3" key="2">
    <citation type="submission" date="2018-11" db="EMBL/GenBank/DDBJ databases">
        <authorList>
            <consortium name="Pathogen Informatics"/>
        </authorList>
    </citation>
    <scope>NUCLEOTIDE SEQUENCE [LARGE SCALE GENOMIC DNA]</scope>
    <source>
        <strain evidence="2 3">Costa Rica</strain>
    </source>
</reference>
<dbReference type="InterPro" id="IPR002666">
    <property type="entry name" value="Folate_carrier"/>
</dbReference>
<dbReference type="EMBL" id="UYYA01004218">
    <property type="protein sequence ID" value="VDM60470.1"/>
    <property type="molecule type" value="Genomic_DNA"/>
</dbReference>
<evidence type="ECO:0000313" key="3">
    <source>
        <dbReference type="Proteomes" id="UP000267027"/>
    </source>
</evidence>
<dbReference type="WBParaSite" id="ACOC_0000888401-mRNA-1">
    <property type="protein sequence ID" value="ACOC_0000888401-mRNA-1"/>
    <property type="gene ID" value="ACOC_0000888401"/>
</dbReference>
<evidence type="ECO:0000256" key="1">
    <source>
        <dbReference type="ARBA" id="ARBA00005773"/>
    </source>
</evidence>
<dbReference type="GO" id="GO:0090482">
    <property type="term" value="F:vitamin transmembrane transporter activity"/>
    <property type="evidence" value="ECO:0007669"/>
    <property type="project" value="InterPro"/>
</dbReference>
<dbReference type="PANTHER" id="PTHR10686">
    <property type="entry name" value="FOLATE TRANSPORTER"/>
    <property type="match status" value="1"/>
</dbReference>
<evidence type="ECO:0000313" key="2">
    <source>
        <dbReference type="EMBL" id="VDM60470.1"/>
    </source>
</evidence>
<dbReference type="PANTHER" id="PTHR10686:SF20">
    <property type="entry name" value="FOLATE TRANSPORTER 1"/>
    <property type="match status" value="1"/>
</dbReference>